<dbReference type="Pfam" id="PF00583">
    <property type="entry name" value="Acetyltransf_1"/>
    <property type="match status" value="1"/>
</dbReference>
<dbReference type="InterPro" id="IPR016181">
    <property type="entry name" value="Acyl_CoA_acyltransferase"/>
</dbReference>
<dbReference type="SUPFAM" id="SSF55729">
    <property type="entry name" value="Acyl-CoA N-acyltransferases (Nat)"/>
    <property type="match status" value="1"/>
</dbReference>
<gene>
    <name evidence="2" type="ORF">G3M70_15185</name>
</gene>
<dbReference type="Gene3D" id="3.40.630.30">
    <property type="match status" value="1"/>
</dbReference>
<dbReference type="EMBL" id="CP048685">
    <property type="protein sequence ID" value="QPJ63144.1"/>
    <property type="molecule type" value="Genomic_DNA"/>
</dbReference>
<dbReference type="InterPro" id="IPR000182">
    <property type="entry name" value="GNAT_dom"/>
</dbReference>
<evidence type="ECO:0000313" key="2">
    <source>
        <dbReference type="EMBL" id="QPJ63144.1"/>
    </source>
</evidence>
<name>A0A7T0BY97_9BACT</name>
<accession>A0A7T0BY97</accession>
<feature type="domain" description="N-acetyltransferase" evidence="1">
    <location>
        <begin position="8"/>
        <end position="155"/>
    </location>
</feature>
<evidence type="ECO:0000313" key="3">
    <source>
        <dbReference type="Proteomes" id="UP000594688"/>
    </source>
</evidence>
<organism evidence="2 3">
    <name type="scientific">Candidatus Nitronauta litoralis</name>
    <dbReference type="NCBI Taxonomy" id="2705533"/>
    <lineage>
        <taxon>Bacteria</taxon>
        <taxon>Pseudomonadati</taxon>
        <taxon>Nitrospinota/Tectimicrobiota group</taxon>
        <taxon>Nitrospinota</taxon>
        <taxon>Nitrospinia</taxon>
        <taxon>Nitrospinales</taxon>
        <taxon>Nitrospinaceae</taxon>
        <taxon>Candidatus Nitronauta</taxon>
    </lineage>
</organism>
<evidence type="ECO:0000259" key="1">
    <source>
        <dbReference type="PROSITE" id="PS51186"/>
    </source>
</evidence>
<dbReference type="CDD" id="cd04301">
    <property type="entry name" value="NAT_SF"/>
    <property type="match status" value="1"/>
</dbReference>
<dbReference type="Proteomes" id="UP000594688">
    <property type="component" value="Chromosome"/>
</dbReference>
<dbReference type="AlphaFoldDB" id="A0A7T0BY97"/>
<proteinExistence type="predicted"/>
<reference evidence="2 3" key="1">
    <citation type="submission" date="2020-02" db="EMBL/GenBank/DDBJ databases">
        <title>Genomic and physiological characterization of two novel Nitrospinaceae genera.</title>
        <authorList>
            <person name="Mueller A.J."/>
            <person name="Jung M.-Y."/>
            <person name="Strachan C.R."/>
            <person name="Herbold C.W."/>
            <person name="Kirkegaard R.H."/>
            <person name="Daims H."/>
        </authorList>
    </citation>
    <scope>NUCLEOTIDE SEQUENCE [LARGE SCALE GENOMIC DNA]</scope>
    <source>
        <strain evidence="2">EB</strain>
    </source>
</reference>
<sequence length="155" mass="17997">MTQAHPEIKIRIGCKNDAAVLAEFNQLLAKETEGKELDNSTIMAGVVGGLERPERCQYFVAESRGQVIGQAMITYEWSDWRNGELWWLQSVYVQRDYRRQGVFTGIYRYIESLARKNESVRGLRLYVEEENSPGRKVYSHLGMKHAGYHVYEVEF</sequence>
<keyword evidence="2" id="KW-0808">Transferase</keyword>
<dbReference type="PROSITE" id="PS51186">
    <property type="entry name" value="GNAT"/>
    <property type="match status" value="1"/>
</dbReference>
<dbReference type="GO" id="GO:0016747">
    <property type="term" value="F:acyltransferase activity, transferring groups other than amino-acyl groups"/>
    <property type="evidence" value="ECO:0007669"/>
    <property type="project" value="InterPro"/>
</dbReference>
<protein>
    <submittedName>
        <fullName evidence="2">GNAT family N-acetyltransferase</fullName>
    </submittedName>
</protein>
<dbReference type="KEGG" id="nli:G3M70_15185"/>